<sequence>MSYFCHSVTCGGRRQAAPVWLEETDTTIRQIGHAVVRALSSDGRERIAATPRQVALSDPTKQLPDINTPRLSLFSSLPTANKFGSSASFPNTLSRR</sequence>
<accession>A0ABR3DRW0</accession>
<evidence type="ECO:0000313" key="2">
    <source>
        <dbReference type="Proteomes" id="UP001451303"/>
    </source>
</evidence>
<keyword evidence="2" id="KW-1185">Reference proteome</keyword>
<name>A0ABR3DRW0_NEUIN</name>
<dbReference type="EMBL" id="JAVLET010000001">
    <property type="protein sequence ID" value="KAL0475396.1"/>
    <property type="molecule type" value="Genomic_DNA"/>
</dbReference>
<gene>
    <name evidence="1" type="ORF">QR685DRAFT_46878</name>
</gene>
<comment type="caution">
    <text evidence="1">The sequence shown here is derived from an EMBL/GenBank/DDBJ whole genome shotgun (WGS) entry which is preliminary data.</text>
</comment>
<dbReference type="Proteomes" id="UP001451303">
    <property type="component" value="Unassembled WGS sequence"/>
</dbReference>
<proteinExistence type="predicted"/>
<evidence type="ECO:0000313" key="1">
    <source>
        <dbReference type="EMBL" id="KAL0475396.1"/>
    </source>
</evidence>
<organism evidence="1 2">
    <name type="scientific">Neurospora intermedia</name>
    <dbReference type="NCBI Taxonomy" id="5142"/>
    <lineage>
        <taxon>Eukaryota</taxon>
        <taxon>Fungi</taxon>
        <taxon>Dikarya</taxon>
        <taxon>Ascomycota</taxon>
        <taxon>Pezizomycotina</taxon>
        <taxon>Sordariomycetes</taxon>
        <taxon>Sordariomycetidae</taxon>
        <taxon>Sordariales</taxon>
        <taxon>Sordariaceae</taxon>
        <taxon>Neurospora</taxon>
    </lineage>
</organism>
<reference evidence="1 2" key="1">
    <citation type="submission" date="2023-09" db="EMBL/GenBank/DDBJ databases">
        <title>Multi-omics analysis of a traditional fermented food reveals byproduct-associated fungal strains for waste-to-food upcycling.</title>
        <authorList>
            <consortium name="Lawrence Berkeley National Laboratory"/>
            <person name="Rekdal V.M."/>
            <person name="Villalobos-Escobedo J.M."/>
            <person name="Rodriguez-Valeron N."/>
            <person name="Garcia M.O."/>
            <person name="Vasquez D.P."/>
            <person name="Damayanti I."/>
            <person name="Sorensen P.M."/>
            <person name="Baidoo E.E."/>
            <person name="De Carvalho A.C."/>
            <person name="Riley R."/>
            <person name="Lipzen A."/>
            <person name="He G."/>
            <person name="Yan M."/>
            <person name="Haridas S."/>
            <person name="Daum C."/>
            <person name="Yoshinaga Y."/>
            <person name="Ng V."/>
            <person name="Grigoriev I.V."/>
            <person name="Munk R."/>
            <person name="Nuraida L."/>
            <person name="Wijaya C.H."/>
            <person name="Morales P.-C."/>
            <person name="Keasling J.D."/>
        </authorList>
    </citation>
    <scope>NUCLEOTIDE SEQUENCE [LARGE SCALE GENOMIC DNA]</scope>
    <source>
        <strain evidence="1 2">FGSC 2613</strain>
    </source>
</reference>
<protein>
    <submittedName>
        <fullName evidence="1">Uncharacterized protein</fullName>
    </submittedName>
</protein>